<gene>
    <name evidence="2" type="ORF">X798_00288</name>
</gene>
<dbReference type="EMBL" id="KZ269977">
    <property type="protein sequence ID" value="OZC12657.1"/>
    <property type="molecule type" value="Genomic_DNA"/>
</dbReference>
<keyword evidence="3" id="KW-1185">Reference proteome</keyword>
<dbReference type="STRING" id="387005.A0A183HDL2"/>
<dbReference type="WBParaSite" id="OFLC_0000557301-mRNA-1">
    <property type="protein sequence ID" value="OFLC_0000557301-mRNA-1"/>
    <property type="gene ID" value="OFLC_0000557301"/>
</dbReference>
<evidence type="ECO:0000313" key="2">
    <source>
        <dbReference type="EMBL" id="OZC12657.1"/>
    </source>
</evidence>
<reference evidence="2 3" key="1">
    <citation type="submission" date="2015-12" db="EMBL/GenBank/DDBJ databases">
        <title>Draft genome of the nematode, Onchocerca flexuosa.</title>
        <authorList>
            <person name="Mitreva M."/>
        </authorList>
    </citation>
    <scope>NUCLEOTIDE SEQUENCE [LARGE SCALE GENOMIC DNA]</scope>
    <source>
        <strain evidence="2">Red Deer</strain>
    </source>
</reference>
<dbReference type="Proteomes" id="UP000242913">
    <property type="component" value="Unassembled WGS sequence"/>
</dbReference>
<reference evidence="4" key="2">
    <citation type="submission" date="2016-06" db="UniProtKB">
        <authorList>
            <consortium name="WormBaseParasite"/>
        </authorList>
    </citation>
    <scope>IDENTIFICATION</scope>
</reference>
<accession>A0A183HDL2</accession>
<name>A0A183HDL2_9BILA</name>
<proteinExistence type="predicted"/>
<evidence type="ECO:0000313" key="3">
    <source>
        <dbReference type="Proteomes" id="UP000242913"/>
    </source>
</evidence>
<evidence type="ECO:0000256" key="1">
    <source>
        <dbReference type="SAM" id="MobiDB-lite"/>
    </source>
</evidence>
<sequence>MLKYQNALSVPRDVHAVHKDYGPRGPQGLGEPGVRSDEQLGEVTVGMQGKAGILGQPGPPGDIDEAGSQGQPGISGPAERSNLRYVSISGNLGPIGTRGKLGKQRELTRNDLPGSLPDQRVHLEVPVHQIYQENTVSLDYLDLVVLITALPQYNISTIIVKT</sequence>
<evidence type="ECO:0000313" key="4">
    <source>
        <dbReference type="WBParaSite" id="OFLC_0000557301-mRNA-1"/>
    </source>
</evidence>
<dbReference type="AlphaFoldDB" id="A0A183HDL2"/>
<protein>
    <submittedName>
        <fullName evidence="4">Collagen triple helix repeat protein</fullName>
    </submittedName>
</protein>
<feature type="region of interest" description="Disordered" evidence="1">
    <location>
        <begin position="50"/>
        <end position="80"/>
    </location>
</feature>
<organism evidence="4">
    <name type="scientific">Onchocerca flexuosa</name>
    <dbReference type="NCBI Taxonomy" id="387005"/>
    <lineage>
        <taxon>Eukaryota</taxon>
        <taxon>Metazoa</taxon>
        <taxon>Ecdysozoa</taxon>
        <taxon>Nematoda</taxon>
        <taxon>Chromadorea</taxon>
        <taxon>Rhabditida</taxon>
        <taxon>Spirurina</taxon>
        <taxon>Spiruromorpha</taxon>
        <taxon>Filarioidea</taxon>
        <taxon>Onchocercidae</taxon>
        <taxon>Onchocerca</taxon>
    </lineage>
</organism>
<dbReference type="OrthoDB" id="5866852at2759"/>